<proteinExistence type="predicted"/>
<keyword evidence="3" id="KW-1185">Reference proteome</keyword>
<evidence type="ECO:0000313" key="2">
    <source>
        <dbReference type="EMBL" id="KXB08563.1"/>
    </source>
</evidence>
<gene>
    <name evidence="2" type="ORF">AKJ55_00760</name>
</gene>
<reference evidence="2 3" key="1">
    <citation type="journal article" date="2016" name="Sci. Rep.">
        <title>Metabolic traits of an uncultured archaeal lineage -MSBL1- from brine pools of the Red Sea.</title>
        <authorList>
            <person name="Mwirichia R."/>
            <person name="Alam I."/>
            <person name="Rashid M."/>
            <person name="Vinu M."/>
            <person name="Ba-Alawi W."/>
            <person name="Anthony Kamau A."/>
            <person name="Kamanda Ngugi D."/>
            <person name="Goker M."/>
            <person name="Klenk H.P."/>
            <person name="Bajic V."/>
            <person name="Stingl U."/>
        </authorList>
    </citation>
    <scope>NUCLEOTIDE SEQUENCE [LARGE SCALE GENOMIC DNA]</scope>
    <source>
        <strain evidence="2">SCGC-AAA382M17</strain>
    </source>
</reference>
<comment type="caution">
    <text evidence="2">The sequence shown here is derived from an EMBL/GenBank/DDBJ whole genome shotgun (WGS) entry which is preliminary data.</text>
</comment>
<protein>
    <submittedName>
        <fullName evidence="2">Uncharacterized protein</fullName>
    </submittedName>
</protein>
<feature type="transmembrane region" description="Helical" evidence="1">
    <location>
        <begin position="39"/>
        <end position="59"/>
    </location>
</feature>
<sequence length="73" mass="7777">MIKNLLSVLKRVFDLLLGILSVLGILEPFVGGHLAGLDLLLLATTTTFIVTIALTRNLINVLKLCGKSKSGVC</sequence>
<keyword evidence="1" id="KW-1133">Transmembrane helix</keyword>
<keyword evidence="1" id="KW-0472">Membrane</keyword>
<accession>A0ABR5TMG5</accession>
<name>A0ABR5TMG5_9EURY</name>
<keyword evidence="1" id="KW-0812">Transmembrane</keyword>
<dbReference type="EMBL" id="LHYI01000013">
    <property type="protein sequence ID" value="KXB08563.1"/>
    <property type="molecule type" value="Genomic_DNA"/>
</dbReference>
<evidence type="ECO:0000256" key="1">
    <source>
        <dbReference type="SAM" id="Phobius"/>
    </source>
</evidence>
<dbReference type="Proteomes" id="UP000070633">
    <property type="component" value="Unassembled WGS sequence"/>
</dbReference>
<feature type="transmembrane region" description="Helical" evidence="1">
    <location>
        <begin position="12"/>
        <end position="33"/>
    </location>
</feature>
<evidence type="ECO:0000313" key="3">
    <source>
        <dbReference type="Proteomes" id="UP000070633"/>
    </source>
</evidence>
<organism evidence="2 3">
    <name type="scientific">candidate division MSBL1 archaeon SCGC-AAA382M17</name>
    <dbReference type="NCBI Taxonomy" id="1698284"/>
    <lineage>
        <taxon>Archaea</taxon>
        <taxon>Methanobacteriati</taxon>
        <taxon>Methanobacteriota</taxon>
        <taxon>candidate division MSBL1</taxon>
    </lineage>
</organism>